<sequence>MSKPKEHKHNSDHQHTSHHNAAKSKKIHHDWRFWTAIVLMGLAMAAYVLSFDESLRPGDVDQAEVPMAAE</sequence>
<evidence type="ECO:0000256" key="1">
    <source>
        <dbReference type="SAM" id="MobiDB-lite"/>
    </source>
</evidence>
<dbReference type="RefSeq" id="WP_145341904.1">
    <property type="nucleotide sequence ID" value="NZ_CP036261.1"/>
</dbReference>
<dbReference type="KEGG" id="ruv:EC9_04150"/>
<evidence type="ECO:0000313" key="3">
    <source>
        <dbReference type="EMBL" id="QDS86255.1"/>
    </source>
</evidence>
<gene>
    <name evidence="3" type="ORF">EC9_04150</name>
</gene>
<protein>
    <submittedName>
        <fullName evidence="3">Uncharacterized protein</fullName>
    </submittedName>
</protein>
<feature type="compositionally biased region" description="Basic residues" evidence="1">
    <location>
        <begin position="16"/>
        <end position="26"/>
    </location>
</feature>
<name>A0A517LUF4_9BACT</name>
<dbReference type="AlphaFoldDB" id="A0A517LUF4"/>
<reference evidence="3 4" key="1">
    <citation type="submission" date="2019-02" db="EMBL/GenBank/DDBJ databases">
        <title>Deep-cultivation of Planctomycetes and their phenomic and genomic characterization uncovers novel biology.</title>
        <authorList>
            <person name="Wiegand S."/>
            <person name="Jogler M."/>
            <person name="Boedeker C."/>
            <person name="Pinto D."/>
            <person name="Vollmers J."/>
            <person name="Rivas-Marin E."/>
            <person name="Kohn T."/>
            <person name="Peeters S.H."/>
            <person name="Heuer A."/>
            <person name="Rast P."/>
            <person name="Oberbeckmann S."/>
            <person name="Bunk B."/>
            <person name="Jeske O."/>
            <person name="Meyerdierks A."/>
            <person name="Storesund J.E."/>
            <person name="Kallscheuer N."/>
            <person name="Luecker S."/>
            <person name="Lage O.M."/>
            <person name="Pohl T."/>
            <person name="Merkel B.J."/>
            <person name="Hornburger P."/>
            <person name="Mueller R.-W."/>
            <person name="Bruemmer F."/>
            <person name="Labrenz M."/>
            <person name="Spormann A.M."/>
            <person name="Op den Camp H."/>
            <person name="Overmann J."/>
            <person name="Amann R."/>
            <person name="Jetten M.S.M."/>
            <person name="Mascher T."/>
            <person name="Medema M.H."/>
            <person name="Devos D.P."/>
            <person name="Kaster A.-K."/>
            <person name="Ovreas L."/>
            <person name="Rohde M."/>
            <person name="Galperin M.Y."/>
            <person name="Jogler C."/>
        </authorList>
    </citation>
    <scope>NUCLEOTIDE SEQUENCE [LARGE SCALE GENOMIC DNA]</scope>
    <source>
        <strain evidence="3 4">EC9</strain>
    </source>
</reference>
<dbReference type="EMBL" id="CP036261">
    <property type="protein sequence ID" value="QDS86255.1"/>
    <property type="molecule type" value="Genomic_DNA"/>
</dbReference>
<proteinExistence type="predicted"/>
<keyword evidence="2" id="KW-1133">Transmembrane helix</keyword>
<keyword evidence="2" id="KW-0472">Membrane</keyword>
<evidence type="ECO:0000256" key="2">
    <source>
        <dbReference type="SAM" id="Phobius"/>
    </source>
</evidence>
<accession>A0A517LUF4</accession>
<keyword evidence="2" id="KW-0812">Transmembrane</keyword>
<dbReference type="Proteomes" id="UP000319557">
    <property type="component" value="Chromosome"/>
</dbReference>
<feature type="region of interest" description="Disordered" evidence="1">
    <location>
        <begin position="1"/>
        <end position="26"/>
    </location>
</feature>
<evidence type="ECO:0000313" key="4">
    <source>
        <dbReference type="Proteomes" id="UP000319557"/>
    </source>
</evidence>
<feature type="transmembrane region" description="Helical" evidence="2">
    <location>
        <begin position="33"/>
        <end position="51"/>
    </location>
</feature>
<dbReference type="OrthoDB" id="292533at2"/>
<keyword evidence="4" id="KW-1185">Reference proteome</keyword>
<organism evidence="3 4">
    <name type="scientific">Rosistilla ulvae</name>
    <dbReference type="NCBI Taxonomy" id="1930277"/>
    <lineage>
        <taxon>Bacteria</taxon>
        <taxon>Pseudomonadati</taxon>
        <taxon>Planctomycetota</taxon>
        <taxon>Planctomycetia</taxon>
        <taxon>Pirellulales</taxon>
        <taxon>Pirellulaceae</taxon>
        <taxon>Rosistilla</taxon>
    </lineage>
</organism>